<feature type="transmembrane region" description="Helical" evidence="1">
    <location>
        <begin position="47"/>
        <end position="68"/>
    </location>
</feature>
<dbReference type="Gene3D" id="1.20.144.10">
    <property type="entry name" value="Phosphatidic acid phosphatase type 2/haloperoxidase"/>
    <property type="match status" value="1"/>
</dbReference>
<keyword evidence="1" id="KW-0812">Transmembrane</keyword>
<dbReference type="AlphaFoldDB" id="A0A7W8VGS2"/>
<evidence type="ECO:0000256" key="1">
    <source>
        <dbReference type="SAM" id="Phobius"/>
    </source>
</evidence>
<dbReference type="SUPFAM" id="SSF48317">
    <property type="entry name" value="Acid phosphatase/Vanadium-dependent haloperoxidase"/>
    <property type="match status" value="1"/>
</dbReference>
<dbReference type="Pfam" id="PF01569">
    <property type="entry name" value="PAP2"/>
    <property type="match status" value="1"/>
</dbReference>
<feature type="domain" description="Phosphatidic acid phosphatase type 2/haloperoxidase" evidence="2">
    <location>
        <begin position="138"/>
        <end position="202"/>
    </location>
</feature>
<reference evidence="3 4" key="1">
    <citation type="submission" date="2020-08" db="EMBL/GenBank/DDBJ databases">
        <title>Sequencing the genomes of 1000 actinobacteria strains.</title>
        <authorList>
            <person name="Klenk H.-P."/>
        </authorList>
    </citation>
    <scope>NUCLEOTIDE SEQUENCE [LARGE SCALE GENOMIC DNA]</scope>
    <source>
        <strain evidence="3 4">DSM 44551</strain>
    </source>
</reference>
<evidence type="ECO:0000313" key="3">
    <source>
        <dbReference type="EMBL" id="MBB5435926.1"/>
    </source>
</evidence>
<dbReference type="EMBL" id="JACHDB010000002">
    <property type="protein sequence ID" value="MBB5435926.1"/>
    <property type="molecule type" value="Genomic_DNA"/>
</dbReference>
<accession>A0A7W8VGS2</accession>
<dbReference type="InterPro" id="IPR036938">
    <property type="entry name" value="PAP2/HPO_sf"/>
</dbReference>
<sequence>MPPTATAPAPAGNRLARAATGLLAPAQAVAYIVAVTAAHSAGSAPQAVLWGLQAALFGAVVPAGFIAAGVRRGWWEDRHVRDGRKRRWPLLVCLASTAAGTAVGAALGGPRDLVVLGAVMCAVALVLWVFTDPLRTKPSVHTLIAVIASGVSAVYLGAAGAAAALPLTALVAWSRLRLRHHTPPQVLGGALIGAAASLLFTLLR</sequence>
<proteinExistence type="predicted"/>
<name>A0A7W8VGS2_9ACTN</name>
<dbReference type="Proteomes" id="UP000572635">
    <property type="component" value="Unassembled WGS sequence"/>
</dbReference>
<keyword evidence="1" id="KW-0472">Membrane</keyword>
<dbReference type="InterPro" id="IPR000326">
    <property type="entry name" value="PAP2/HPO"/>
</dbReference>
<evidence type="ECO:0000313" key="4">
    <source>
        <dbReference type="Proteomes" id="UP000572635"/>
    </source>
</evidence>
<feature type="transmembrane region" description="Helical" evidence="1">
    <location>
        <begin position="88"/>
        <end position="107"/>
    </location>
</feature>
<feature type="transmembrane region" description="Helical" evidence="1">
    <location>
        <begin position="143"/>
        <end position="165"/>
    </location>
</feature>
<organism evidence="3 4">
    <name type="scientific">Nocardiopsis composta</name>
    <dbReference type="NCBI Taxonomy" id="157465"/>
    <lineage>
        <taxon>Bacteria</taxon>
        <taxon>Bacillati</taxon>
        <taxon>Actinomycetota</taxon>
        <taxon>Actinomycetes</taxon>
        <taxon>Streptosporangiales</taxon>
        <taxon>Nocardiopsidaceae</taxon>
        <taxon>Nocardiopsis</taxon>
    </lineage>
</organism>
<feature type="transmembrane region" description="Helical" evidence="1">
    <location>
        <begin position="21"/>
        <end position="41"/>
    </location>
</feature>
<keyword evidence="1" id="KW-1133">Transmembrane helix</keyword>
<evidence type="ECO:0000259" key="2">
    <source>
        <dbReference type="Pfam" id="PF01569"/>
    </source>
</evidence>
<dbReference type="RefSeq" id="WP_184399115.1">
    <property type="nucleotide sequence ID" value="NZ_BAAAJD010000089.1"/>
</dbReference>
<feature type="transmembrane region" description="Helical" evidence="1">
    <location>
        <begin position="185"/>
        <end position="203"/>
    </location>
</feature>
<comment type="caution">
    <text evidence="3">The sequence shown here is derived from an EMBL/GenBank/DDBJ whole genome shotgun (WGS) entry which is preliminary data.</text>
</comment>
<keyword evidence="4" id="KW-1185">Reference proteome</keyword>
<protein>
    <submittedName>
        <fullName evidence="3">Membrane-associated phospholipid phosphatase</fullName>
    </submittedName>
</protein>
<feature type="transmembrane region" description="Helical" evidence="1">
    <location>
        <begin position="113"/>
        <end position="131"/>
    </location>
</feature>
<gene>
    <name evidence="3" type="ORF">HDA36_006074</name>
</gene>